<dbReference type="EC" id="2.6.1.22" evidence="5"/>
<comment type="cofactor">
    <cofactor evidence="2">
        <name>pyridoxal 5'-phosphate</name>
        <dbReference type="ChEBI" id="CHEBI:597326"/>
    </cofactor>
</comment>
<dbReference type="GO" id="GO:0042802">
    <property type="term" value="F:identical protein binding"/>
    <property type="evidence" value="ECO:0007669"/>
    <property type="project" value="TreeGrafter"/>
</dbReference>
<dbReference type="PIRSF" id="PIRSF000521">
    <property type="entry name" value="Transaminase_4ab_Lys_Orn"/>
    <property type="match status" value="1"/>
</dbReference>
<dbReference type="HOGENOM" id="CLU_016922_10_0_9"/>
<dbReference type="FunFam" id="3.40.640.10:FF:000013">
    <property type="entry name" value="4-aminobutyrate aminotransferase"/>
    <property type="match status" value="1"/>
</dbReference>
<evidence type="ECO:0000313" key="18">
    <source>
        <dbReference type="Proteomes" id="UP000006620"/>
    </source>
</evidence>
<dbReference type="SUPFAM" id="SSF53383">
    <property type="entry name" value="PLP-dependent transferases"/>
    <property type="match status" value="1"/>
</dbReference>
<dbReference type="InterPro" id="IPR015422">
    <property type="entry name" value="PyrdxlP-dep_Trfase_small"/>
</dbReference>
<proteinExistence type="inferred from homology"/>
<dbReference type="GO" id="GO:0047298">
    <property type="term" value="F:(S)-3-amino-2-methylpropionate transaminase activity"/>
    <property type="evidence" value="ECO:0007669"/>
    <property type="project" value="UniProtKB-EC"/>
</dbReference>
<evidence type="ECO:0000256" key="8">
    <source>
        <dbReference type="ARBA" id="ARBA00022679"/>
    </source>
</evidence>
<evidence type="ECO:0000256" key="12">
    <source>
        <dbReference type="ARBA" id="ARBA00030857"/>
    </source>
</evidence>
<reference evidence="17 18" key="2">
    <citation type="journal article" date="2013" name="Genome Announc.">
        <title>Genome Sequence of Growth-Improving Paenibacillus mucilaginosus Strain KNP414.</title>
        <authorList>
            <person name="Lu J.J."/>
            <person name="Wang J.F."/>
            <person name="Hu X.F."/>
        </authorList>
    </citation>
    <scope>NUCLEOTIDE SEQUENCE [LARGE SCALE GENOMIC DNA]</scope>
    <source>
        <strain evidence="17 18">KNP414</strain>
    </source>
</reference>
<dbReference type="GO" id="GO:0030170">
    <property type="term" value="F:pyridoxal phosphate binding"/>
    <property type="evidence" value="ECO:0007669"/>
    <property type="project" value="InterPro"/>
</dbReference>
<dbReference type="PATRIC" id="fig|1036673.3.peg.6943"/>
<dbReference type="PANTHER" id="PTHR11986">
    <property type="entry name" value="AMINOTRANSFERASE CLASS III"/>
    <property type="match status" value="1"/>
</dbReference>
<dbReference type="PROSITE" id="PS00600">
    <property type="entry name" value="AA_TRANSFER_CLASS_3"/>
    <property type="match status" value="1"/>
</dbReference>
<evidence type="ECO:0000256" key="14">
    <source>
        <dbReference type="ARBA" id="ARBA00048021"/>
    </source>
</evidence>
<keyword evidence="8" id="KW-0808">Transferase</keyword>
<evidence type="ECO:0000256" key="3">
    <source>
        <dbReference type="ARBA" id="ARBA00005176"/>
    </source>
</evidence>
<evidence type="ECO:0000256" key="15">
    <source>
        <dbReference type="ARBA" id="ARBA00050054"/>
    </source>
</evidence>
<dbReference type="KEGG" id="pms:KNP414_07439"/>
<evidence type="ECO:0000313" key="17">
    <source>
        <dbReference type="EMBL" id="AEI45943.1"/>
    </source>
</evidence>
<reference evidence="18" key="1">
    <citation type="submission" date="2011-06" db="EMBL/GenBank/DDBJ databases">
        <title>Complete genome sequence of Paenibacillus mucilaginosus KNP414.</title>
        <authorList>
            <person name="Wang J."/>
            <person name="Hu S."/>
            <person name="Hu X."/>
            <person name="Zhang B."/>
            <person name="Dong D."/>
            <person name="Zhang S."/>
            <person name="Zhao K."/>
            <person name="Wu D."/>
        </authorList>
    </citation>
    <scope>NUCLEOTIDE SEQUENCE [LARGE SCALE GENOMIC DNA]</scope>
    <source>
        <strain evidence="18">KNP414</strain>
    </source>
</reference>
<dbReference type="InterPro" id="IPR005814">
    <property type="entry name" value="Aminotrans_3"/>
</dbReference>
<organism evidence="17 18">
    <name type="scientific">Paenibacillus mucilaginosus (strain KNP414)</name>
    <dbReference type="NCBI Taxonomy" id="1036673"/>
    <lineage>
        <taxon>Bacteria</taxon>
        <taxon>Bacillati</taxon>
        <taxon>Bacillota</taxon>
        <taxon>Bacilli</taxon>
        <taxon>Bacillales</taxon>
        <taxon>Paenibacillaceae</taxon>
        <taxon>Paenibacillus</taxon>
    </lineage>
</organism>
<comment type="catalytic activity">
    <reaction evidence="1">
        <text>(S)-3-amino-2-methylpropanoate + 2-oxoglutarate = 2-methyl-3-oxopropanoate + L-glutamate</text>
        <dbReference type="Rhea" id="RHEA:13993"/>
        <dbReference type="ChEBI" id="CHEBI:16810"/>
        <dbReference type="ChEBI" id="CHEBI:29985"/>
        <dbReference type="ChEBI" id="CHEBI:57700"/>
        <dbReference type="ChEBI" id="CHEBI:58655"/>
        <dbReference type="EC" id="2.6.1.22"/>
    </reaction>
</comment>
<dbReference type="NCBIfam" id="NF005376">
    <property type="entry name" value="PRK06918.1"/>
    <property type="match status" value="1"/>
</dbReference>
<keyword evidence="9 16" id="KW-0663">Pyridoxal phosphate</keyword>
<dbReference type="GO" id="GO:0034386">
    <property type="term" value="F:4-aminobutyrate:2-oxoglutarate transaminase activity"/>
    <property type="evidence" value="ECO:0007669"/>
    <property type="project" value="UniProtKB-EC"/>
</dbReference>
<dbReference type="Pfam" id="PF00202">
    <property type="entry name" value="Aminotran_3"/>
    <property type="match status" value="1"/>
</dbReference>
<dbReference type="CDD" id="cd00610">
    <property type="entry name" value="OAT_like"/>
    <property type="match status" value="1"/>
</dbReference>
<dbReference type="EC" id="2.6.1.19" evidence="6"/>
<evidence type="ECO:0000256" key="5">
    <source>
        <dbReference type="ARBA" id="ARBA00012876"/>
    </source>
</evidence>
<dbReference type="InterPro" id="IPR049704">
    <property type="entry name" value="Aminotrans_3_PPA_site"/>
</dbReference>
<comment type="pathway">
    <text evidence="3">Amino-acid degradation; 4-aminobutanoate degradation.</text>
</comment>
<dbReference type="InterPro" id="IPR004632">
    <property type="entry name" value="4NH2But_aminotransferase_bac"/>
</dbReference>
<gene>
    <name evidence="17" type="primary">gabT</name>
    <name evidence="17" type="ordered locus">KNP414_07439</name>
</gene>
<evidence type="ECO:0000256" key="7">
    <source>
        <dbReference type="ARBA" id="ARBA00022576"/>
    </source>
</evidence>
<evidence type="ECO:0000256" key="6">
    <source>
        <dbReference type="ARBA" id="ARBA00012912"/>
    </source>
</evidence>
<evidence type="ECO:0000256" key="11">
    <source>
        <dbReference type="ARBA" id="ARBA00030204"/>
    </source>
</evidence>
<dbReference type="EMBL" id="CP002869">
    <property type="protein sequence ID" value="AEI45943.1"/>
    <property type="molecule type" value="Genomic_DNA"/>
</dbReference>
<evidence type="ECO:0000256" key="4">
    <source>
        <dbReference type="ARBA" id="ARBA00008954"/>
    </source>
</evidence>
<comment type="similarity">
    <text evidence="4 16">Belongs to the class-III pyridoxal-phosphate-dependent aminotransferase family.</text>
</comment>
<dbReference type="InterPro" id="IPR015421">
    <property type="entry name" value="PyrdxlP-dep_Trfase_major"/>
</dbReference>
<dbReference type="PANTHER" id="PTHR11986:SF58">
    <property type="entry name" value="LEUCINE_METHIONINE RACEMASE"/>
    <property type="match status" value="1"/>
</dbReference>
<sequence>MIHHRNDSSGEGRRPAAGRAFFFRRIGRRKRMTQVQSQDQSGTGRRFARVTGELPGEKGRALLERRQRHVPKGVGNNTPIFAERAEGALIYDVDGNVFLDFAGAIGTLNAGHCPPEVVRAIQEQAGKYIHTCFHVAMYEPYLQLAEKLAEITPGSFAKKTIFLNSGAEAVENAVKIARKATGRTGIVSFTRGFHGRTLMGMSLTSKVKPYKFQMGPFAPATYKAPFPYPFHKPASMSEEEYAAFCLKQFEDFLYTEVAPEELAAVIMEPVQGEGGFIVPPKSFVQGVYEICRRHGILFIADEIQTGFGRTGTMFASTHFGIEPDLLTMSKSIAAGVPISGVIGRAELMDAPQPGEIGGTYGGSPLGCAAALAVIELMERDRLPERAVEIGEHIRSYFSELQKDVPQIADIRGLGAMCAVEFADPATGAPAKELVAAVTKACCVEGVIVLSAGVHGNVLRFLTPLVITGEQLEEGLSILGGVLRRLTAPQPTIGV</sequence>
<name>F8F7D4_PAEMK</name>
<evidence type="ECO:0000256" key="2">
    <source>
        <dbReference type="ARBA" id="ARBA00001933"/>
    </source>
</evidence>
<keyword evidence="7" id="KW-0032">Aminotransferase</keyword>
<evidence type="ECO:0000256" key="10">
    <source>
        <dbReference type="ARBA" id="ARBA00029760"/>
    </source>
</evidence>
<evidence type="ECO:0000256" key="16">
    <source>
        <dbReference type="RuleBase" id="RU003560"/>
    </source>
</evidence>
<evidence type="ECO:0000256" key="13">
    <source>
        <dbReference type="ARBA" id="ARBA00031787"/>
    </source>
</evidence>
<comment type="catalytic activity">
    <reaction evidence="14">
        <text>4-aminobutanoate + 2-oxoglutarate = succinate semialdehyde + L-glutamate</text>
        <dbReference type="Rhea" id="RHEA:23352"/>
        <dbReference type="ChEBI" id="CHEBI:16810"/>
        <dbReference type="ChEBI" id="CHEBI:29985"/>
        <dbReference type="ChEBI" id="CHEBI:57706"/>
        <dbReference type="ChEBI" id="CHEBI:59888"/>
        <dbReference type="EC" id="2.6.1.19"/>
    </reaction>
</comment>
<dbReference type="NCBIfam" id="TIGR00700">
    <property type="entry name" value="GABAtrnsam"/>
    <property type="match status" value="1"/>
</dbReference>
<dbReference type="GO" id="GO:0009448">
    <property type="term" value="P:gamma-aminobutyric acid metabolic process"/>
    <property type="evidence" value="ECO:0007669"/>
    <property type="project" value="InterPro"/>
</dbReference>
<dbReference type="AlphaFoldDB" id="F8F7D4"/>
<dbReference type="InterPro" id="IPR050103">
    <property type="entry name" value="Class-III_PLP-dep_AT"/>
</dbReference>
<evidence type="ECO:0000256" key="9">
    <source>
        <dbReference type="ARBA" id="ARBA00022898"/>
    </source>
</evidence>
<dbReference type="InterPro" id="IPR015424">
    <property type="entry name" value="PyrdxlP-dep_Trfase"/>
</dbReference>
<evidence type="ECO:0000256" key="1">
    <source>
        <dbReference type="ARBA" id="ARBA00001750"/>
    </source>
</evidence>
<dbReference type="Gene3D" id="3.40.640.10">
    <property type="entry name" value="Type I PLP-dependent aspartate aminotransferase-like (Major domain)"/>
    <property type="match status" value="1"/>
</dbReference>
<dbReference type="Gene3D" id="3.90.1150.10">
    <property type="entry name" value="Aspartate Aminotransferase, domain 1"/>
    <property type="match status" value="1"/>
</dbReference>
<accession>F8F7D4</accession>
<protein>
    <recommendedName>
        <fullName evidence="12">(S)-3-amino-2-methylpropionate transaminase</fullName>
        <ecNumber evidence="6">2.6.1.19</ecNumber>
        <ecNumber evidence="5">2.6.1.22</ecNumber>
    </recommendedName>
    <alternativeName>
        <fullName evidence="13">GABA aminotransferase</fullName>
    </alternativeName>
    <alternativeName>
        <fullName evidence="11">Gamma-amino-N-butyrate transaminase</fullName>
    </alternativeName>
    <alternativeName>
        <fullName evidence="15">Glutamate:succinic semialdehyde transaminase</fullName>
    </alternativeName>
    <alternativeName>
        <fullName evidence="10">L-AIBAT</fullName>
    </alternativeName>
</protein>
<dbReference type="Proteomes" id="UP000006620">
    <property type="component" value="Chromosome"/>
</dbReference>